<dbReference type="OrthoDB" id="9765151at2"/>
<dbReference type="Pfam" id="PF10079">
    <property type="entry name" value="Rossmann-like_BshC"/>
    <property type="match status" value="1"/>
</dbReference>
<dbReference type="HAMAP" id="MF_01867">
    <property type="entry name" value="BshC"/>
    <property type="match status" value="1"/>
</dbReference>
<evidence type="ECO:0000256" key="1">
    <source>
        <dbReference type="ARBA" id="ARBA00022598"/>
    </source>
</evidence>
<comment type="caution">
    <text evidence="5">The sequence shown here is derived from an EMBL/GenBank/DDBJ whole genome shotgun (WGS) entry which is preliminary data.</text>
</comment>
<reference evidence="5 6" key="1">
    <citation type="journal article" date="2013" name="Genome Announc.">
        <title>Genome Sequence of Staphylococcus massiliensis Strain S46, Isolated from the Surface of Healthy Human Skin.</title>
        <authorList>
            <person name="Srivastav R."/>
            <person name="Singh A."/>
            <person name="Jangir P.K."/>
            <person name="Kumari C."/>
            <person name="Muduli S."/>
            <person name="Sharma R."/>
        </authorList>
    </citation>
    <scope>NUCLEOTIDE SEQUENCE [LARGE SCALE GENOMIC DNA]</scope>
    <source>
        <strain evidence="5 6">S46</strain>
    </source>
</reference>
<dbReference type="InterPro" id="IPR055399">
    <property type="entry name" value="CC_BshC"/>
</dbReference>
<dbReference type="eggNOG" id="COG4365">
    <property type="taxonomic scope" value="Bacteria"/>
</dbReference>
<evidence type="ECO:0000259" key="4">
    <source>
        <dbReference type="Pfam" id="PF24850"/>
    </source>
</evidence>
<gene>
    <name evidence="2" type="primary">bshC</name>
    <name evidence="5" type="ORF">C273_00090</name>
</gene>
<dbReference type="Proteomes" id="UP000009885">
    <property type="component" value="Unassembled WGS sequence"/>
</dbReference>
<proteinExistence type="inferred from homology"/>
<dbReference type="RefSeq" id="WP_009381584.1">
    <property type="nucleotide sequence ID" value="NZ_AMSQ01000001.1"/>
</dbReference>
<protein>
    <recommendedName>
        <fullName evidence="2">Putative cysteine ligase BshC</fullName>
        <ecNumber evidence="2">6.-.-.-</ecNumber>
    </recommendedName>
</protein>
<dbReference type="InterPro" id="IPR055398">
    <property type="entry name" value="Rossmann-like_BshC"/>
</dbReference>
<keyword evidence="6" id="KW-1185">Reference proteome</keyword>
<sequence>MECLYINVYNENDFIDCLRREDPRYTSLFQYNPMDKESFKYKLNAPTNGREGQLSNVIETYMSDLSLSDAQSRNIANLRSGHKVVIGGQQAGFLTGPLYTFHKILSLVTLSETVADTYQEKVVPVFWIAGEDHDFDEVNHTFVYDNASNDMSKVKYHTMDEPESSVSNYQIDKEAFKSAVVQYFEKIEETSSSKRLYTRLVEIIEQYNYWTDIFKVLVHDVFKDYGVLLIDANDKGLRTLEKPMLKYMIEHYQDIDQAFRTTQSELTSKGFERMIQTETNVHLFLSEDNSRQLLHYKDGQFYLSKSEKTFSKADLLDIVENEPERFSNNVVTRPIMEEWLFNTLSFVGGPSEIKYWAELKGIFEFLDIEMPIVLPRLRITYLNERISKLLTQYDVPLETVIREGVDQFKTSFVRDRASDTFIQEVEHMMTLQDKLTEQLSKEISTEDNHNLIRKNHQIHQKQYDYLLRRYLLNIERENQISMNHFKEISSHLHPMGGLQERIWNPYQIMNDFGTNVFSPSTYPPLSYTFDQIIVKL</sequence>
<name>K9B9I0_9STAP</name>
<organism evidence="5 6">
    <name type="scientific">Staphylococcus massiliensis S46</name>
    <dbReference type="NCBI Taxonomy" id="1229783"/>
    <lineage>
        <taxon>Bacteria</taxon>
        <taxon>Bacillati</taxon>
        <taxon>Bacillota</taxon>
        <taxon>Bacilli</taxon>
        <taxon>Bacillales</taxon>
        <taxon>Staphylococcaceae</taxon>
        <taxon>Staphylococcus</taxon>
    </lineage>
</organism>
<dbReference type="NCBIfam" id="TIGR03998">
    <property type="entry name" value="thiol_BshC"/>
    <property type="match status" value="1"/>
</dbReference>
<evidence type="ECO:0000313" key="5">
    <source>
        <dbReference type="EMBL" id="EKU50375.1"/>
    </source>
</evidence>
<evidence type="ECO:0000313" key="6">
    <source>
        <dbReference type="Proteomes" id="UP000009885"/>
    </source>
</evidence>
<dbReference type="PIRSF" id="PIRSF012535">
    <property type="entry name" value="UCP012535"/>
    <property type="match status" value="1"/>
</dbReference>
<dbReference type="EC" id="6.-.-.-" evidence="2"/>
<dbReference type="STRING" id="1229783.C273_00090"/>
<dbReference type="EMBL" id="AMSQ01000001">
    <property type="protein sequence ID" value="EKU50375.1"/>
    <property type="molecule type" value="Genomic_DNA"/>
</dbReference>
<comment type="function">
    <text evidence="2">Involved in bacillithiol (BSH) biosynthesis. May catalyze the last step of the pathway, the addition of cysteine to glucosamine malate (GlcN-Mal) to generate BSH.</text>
</comment>
<keyword evidence="1 2" id="KW-0436">Ligase</keyword>
<feature type="domain" description="Bacillithiol biosynthesis BshC N-terminal Rossmann-like" evidence="3">
    <location>
        <begin position="1"/>
        <end position="377"/>
    </location>
</feature>
<dbReference type="PATRIC" id="fig|1229783.3.peg.19"/>
<accession>K9B9I0</accession>
<dbReference type="Pfam" id="PF24850">
    <property type="entry name" value="CC_BshC"/>
    <property type="match status" value="1"/>
</dbReference>
<dbReference type="AlphaFoldDB" id="K9B9I0"/>
<comment type="similarity">
    <text evidence="2">Belongs to the BshC family.</text>
</comment>
<dbReference type="GO" id="GO:0016874">
    <property type="term" value="F:ligase activity"/>
    <property type="evidence" value="ECO:0007669"/>
    <property type="project" value="UniProtKB-UniRule"/>
</dbReference>
<dbReference type="InterPro" id="IPR011199">
    <property type="entry name" value="Bacillithiol_biosynth_BshC"/>
</dbReference>
<feature type="domain" description="Bacillithiol biosynthesis BshC C-terminal coiled-coil" evidence="4">
    <location>
        <begin position="379"/>
        <end position="536"/>
    </location>
</feature>
<evidence type="ECO:0000256" key="2">
    <source>
        <dbReference type="HAMAP-Rule" id="MF_01867"/>
    </source>
</evidence>
<evidence type="ECO:0000259" key="3">
    <source>
        <dbReference type="Pfam" id="PF10079"/>
    </source>
</evidence>